<dbReference type="PATRIC" id="fig|717774.3.peg.2819"/>
<evidence type="ECO:0000313" key="2">
    <source>
        <dbReference type="Proteomes" id="UP000001062"/>
    </source>
</evidence>
<dbReference type="HOGENOM" id="CLU_3218392_0_0_6"/>
<dbReference type="AlphaFoldDB" id="F2JYC9"/>
<reference evidence="1 2" key="1">
    <citation type="journal article" date="2012" name="Stand. Genomic Sci.">
        <title>Complete genome sequence of the melanogenic marine bacterium Marinomonas mediterranea type strain (MMB-1(T)).</title>
        <authorList>
            <person name="Lucas-Elio P."/>
            <person name="Goodwin L."/>
            <person name="Woyke T."/>
            <person name="Pitluck S."/>
            <person name="Nolan M."/>
            <person name="Kyrpides N.C."/>
            <person name="Detter J.C."/>
            <person name="Copeland A."/>
            <person name="Teshima H."/>
            <person name="Bruce D."/>
            <person name="Detter C."/>
            <person name="Tapia R."/>
            <person name="Han S."/>
            <person name="Land M.L."/>
            <person name="Ivanova N."/>
            <person name="Mikhailova N."/>
            <person name="Johnston A.W."/>
            <person name="Sanchez-Amat A."/>
        </authorList>
    </citation>
    <scope>NUCLEOTIDE SEQUENCE [LARGE SCALE GENOMIC DNA]</scope>
    <source>
        <strain evidence="2">ATCC 700492 / JCM 21426 / NBRC 103028 / MMB-1</strain>
    </source>
</reference>
<dbReference type="EMBL" id="CP002583">
    <property type="protein sequence ID" value="ADZ91960.1"/>
    <property type="molecule type" value="Genomic_DNA"/>
</dbReference>
<gene>
    <name evidence="1" type="ordered locus">Marme_2731</name>
</gene>
<accession>F2JYC9</accession>
<dbReference type="RefSeq" id="WP_013661863.1">
    <property type="nucleotide sequence ID" value="NC_015276.1"/>
</dbReference>
<protein>
    <submittedName>
        <fullName evidence="1">Uncharacterized protein</fullName>
    </submittedName>
</protein>
<keyword evidence="2" id="KW-1185">Reference proteome</keyword>
<sequence>MSSIKIEASHPDTGKMTSILLAAQMSSCRGVVMVTCSFLYAEIL</sequence>
<dbReference type="KEGG" id="mme:Marme_2731"/>
<name>F2JYC9_MARM1</name>
<dbReference type="Proteomes" id="UP000001062">
    <property type="component" value="Chromosome"/>
</dbReference>
<proteinExistence type="predicted"/>
<evidence type="ECO:0000313" key="1">
    <source>
        <dbReference type="EMBL" id="ADZ91960.1"/>
    </source>
</evidence>
<organism evidence="1 2">
    <name type="scientific">Marinomonas mediterranea (strain ATCC 700492 / JCM 21426 / NBRC 103028 / MMB-1)</name>
    <dbReference type="NCBI Taxonomy" id="717774"/>
    <lineage>
        <taxon>Bacteria</taxon>
        <taxon>Pseudomonadati</taxon>
        <taxon>Pseudomonadota</taxon>
        <taxon>Gammaproteobacteria</taxon>
        <taxon>Oceanospirillales</taxon>
        <taxon>Oceanospirillaceae</taxon>
        <taxon>Marinomonas</taxon>
    </lineage>
</organism>